<proteinExistence type="predicted"/>
<sequence>MKTKPSIILPLILALATAAPALATPLVDANFEGRLPPRIAFAFNPKHSIDTTRAHTGKSSLRIESTADWGGSAFFSLSNMMDFTTDLEFSVWVFVEKDAMVDIYVSADVGEGVGRQSILNVGSHIKPGEWNLVRGVLRASDWHPADRDVSLNFKVKGVAWFDDLSVNIGDLSGLPGDVWPKVETAVNKAAARRVTALAPGAAVTLDARNAAFLSDTVSTDIAAPSSPGTIIPAEGMLVFAVDAREDINVTGSVQLEPDADLRPGLRAYVLADDTIVAAPNIATATPWRATYTHGRPAAAPEVRGERPPAEIQLNKFRLSKGRHYIAVAGPHFRPAGLFKKLELRADAAPAQKPLHTFALLTDPHLGTGRFEWANTKIMGASAGELETTFRQLKRQGVEYAIVAGDMTDYGHSRQYKDFARAVKRGGLPVYACVGNHDTFSQKSREHIADFIPKLFPDGPEKTDYAFTRAPLRFIVLDGSWWRGKDGSVTDHRTGGRGTSLRDGALDWLRATLAADTKTPTIVVSHYEFYLARGVSSSGCDLGDPLLNKDVMDILEATPNVIATFNGHFHNNEVAVRNGIVCIQTPAFVEWPNAYRVFRVYADRVEWEMRQISNRGLIRESALPKHALFHMLSTHEGDLAGIIPLAPPAR</sequence>
<evidence type="ECO:0000313" key="4">
    <source>
        <dbReference type="Proteomes" id="UP000244896"/>
    </source>
</evidence>
<dbReference type="AlphaFoldDB" id="A0A2U8DZY7"/>
<evidence type="ECO:0000256" key="1">
    <source>
        <dbReference type="SAM" id="SignalP"/>
    </source>
</evidence>
<dbReference type="InterPro" id="IPR051918">
    <property type="entry name" value="STPP_CPPED1"/>
</dbReference>
<keyword evidence="4" id="KW-1185">Reference proteome</keyword>
<dbReference type="GO" id="GO:0016787">
    <property type="term" value="F:hydrolase activity"/>
    <property type="evidence" value="ECO:0007669"/>
    <property type="project" value="InterPro"/>
</dbReference>
<dbReference type="Proteomes" id="UP000244896">
    <property type="component" value="Chromosome"/>
</dbReference>
<dbReference type="KEGG" id="elut:CKA38_01765"/>
<dbReference type="InterPro" id="IPR004843">
    <property type="entry name" value="Calcineurin-like_PHP"/>
</dbReference>
<reference evidence="3 4" key="1">
    <citation type="journal article" date="2018" name="Syst. Appl. Microbiol.">
        <title>Ereboglobus luteus gen. nov. sp. nov. from cockroach guts, and new insights into the oxygen relationship of the genera Opitutus and Didymococcus (Verrucomicrobia: Opitutaceae).</title>
        <authorList>
            <person name="Tegtmeier D."/>
            <person name="Belitz A."/>
            <person name="Radek R."/>
            <person name="Heimerl T."/>
            <person name="Brune A."/>
        </authorList>
    </citation>
    <scope>NUCLEOTIDE SEQUENCE [LARGE SCALE GENOMIC DNA]</scope>
    <source>
        <strain evidence="3 4">Ho45</strain>
    </source>
</reference>
<evidence type="ECO:0000259" key="2">
    <source>
        <dbReference type="Pfam" id="PF00149"/>
    </source>
</evidence>
<gene>
    <name evidence="3" type="ORF">CKA38_01765</name>
</gene>
<protein>
    <recommendedName>
        <fullName evidence="2">Calcineurin-like phosphoesterase domain-containing protein</fullName>
    </recommendedName>
</protein>
<feature type="chain" id="PRO_5015987286" description="Calcineurin-like phosphoesterase domain-containing protein" evidence="1">
    <location>
        <begin position="24"/>
        <end position="649"/>
    </location>
</feature>
<dbReference type="OrthoDB" id="5505563at2"/>
<feature type="domain" description="Calcineurin-like phosphoesterase" evidence="2">
    <location>
        <begin position="356"/>
        <end position="570"/>
    </location>
</feature>
<organism evidence="3 4">
    <name type="scientific">Ereboglobus luteus</name>
    <dbReference type="NCBI Taxonomy" id="1796921"/>
    <lineage>
        <taxon>Bacteria</taxon>
        <taxon>Pseudomonadati</taxon>
        <taxon>Verrucomicrobiota</taxon>
        <taxon>Opitutia</taxon>
        <taxon>Opitutales</taxon>
        <taxon>Opitutaceae</taxon>
        <taxon>Ereboglobus</taxon>
    </lineage>
</organism>
<dbReference type="RefSeq" id="WP_108823963.1">
    <property type="nucleotide sequence ID" value="NZ_CP023004.1"/>
</dbReference>
<dbReference type="SUPFAM" id="SSF56300">
    <property type="entry name" value="Metallo-dependent phosphatases"/>
    <property type="match status" value="1"/>
</dbReference>
<dbReference type="Gene3D" id="2.60.120.260">
    <property type="entry name" value="Galactose-binding domain-like"/>
    <property type="match status" value="1"/>
</dbReference>
<dbReference type="Pfam" id="PF00149">
    <property type="entry name" value="Metallophos"/>
    <property type="match status" value="1"/>
</dbReference>
<keyword evidence="1" id="KW-0732">Signal</keyword>
<name>A0A2U8DZY7_9BACT</name>
<dbReference type="EMBL" id="CP023004">
    <property type="protein sequence ID" value="AWI08158.1"/>
    <property type="molecule type" value="Genomic_DNA"/>
</dbReference>
<dbReference type="InterPro" id="IPR029052">
    <property type="entry name" value="Metallo-depent_PP-like"/>
</dbReference>
<dbReference type="Gene3D" id="3.60.21.10">
    <property type="match status" value="1"/>
</dbReference>
<accession>A0A2U8DZY7</accession>
<feature type="signal peptide" evidence="1">
    <location>
        <begin position="1"/>
        <end position="23"/>
    </location>
</feature>
<dbReference type="PANTHER" id="PTHR43143:SF1">
    <property type="entry name" value="SERINE_THREONINE-PROTEIN PHOSPHATASE CPPED1"/>
    <property type="match status" value="1"/>
</dbReference>
<dbReference type="PANTHER" id="PTHR43143">
    <property type="entry name" value="METALLOPHOSPHOESTERASE, CALCINEURIN SUPERFAMILY"/>
    <property type="match status" value="1"/>
</dbReference>
<evidence type="ECO:0000313" key="3">
    <source>
        <dbReference type="EMBL" id="AWI08158.1"/>
    </source>
</evidence>